<organism evidence="3 5">
    <name type="scientific">Orbilia oligospora</name>
    <name type="common">Nematode-trapping fungus</name>
    <name type="synonym">Arthrobotrys oligospora</name>
    <dbReference type="NCBI Taxonomy" id="2813651"/>
    <lineage>
        <taxon>Eukaryota</taxon>
        <taxon>Fungi</taxon>
        <taxon>Dikarya</taxon>
        <taxon>Ascomycota</taxon>
        <taxon>Pezizomycotina</taxon>
        <taxon>Orbiliomycetes</taxon>
        <taxon>Orbiliales</taxon>
        <taxon>Orbiliaceae</taxon>
        <taxon>Orbilia</taxon>
    </lineage>
</organism>
<evidence type="ECO:0000259" key="1">
    <source>
        <dbReference type="Pfam" id="PF12937"/>
    </source>
</evidence>
<reference evidence="4 5" key="1">
    <citation type="submission" date="2019-06" db="EMBL/GenBank/DDBJ databases">
        <authorList>
            <person name="Palmer J.M."/>
        </authorList>
    </citation>
    <scope>NUCLEOTIDE SEQUENCE [LARGE SCALE GENOMIC DNA]</scope>
    <source>
        <strain evidence="2 4">TWF106</strain>
        <strain evidence="3 5">TWF191</strain>
    </source>
</reference>
<accession>A0A6G1MIL0</accession>
<evidence type="ECO:0000313" key="5">
    <source>
        <dbReference type="Proteomes" id="UP000483672"/>
    </source>
</evidence>
<feature type="domain" description="F-box" evidence="1">
    <location>
        <begin position="16"/>
        <end position="52"/>
    </location>
</feature>
<comment type="caution">
    <text evidence="3">The sequence shown here is derived from an EMBL/GenBank/DDBJ whole genome shotgun (WGS) entry which is preliminary data.</text>
</comment>
<dbReference type="Proteomes" id="UP000472727">
    <property type="component" value="Unassembled WGS sequence"/>
</dbReference>
<name>A0A6G1MIL0_ORBOL</name>
<protein>
    <recommendedName>
        <fullName evidence="1">F-box domain-containing protein</fullName>
    </recommendedName>
</protein>
<dbReference type="AlphaFoldDB" id="A0A6G1MIL0"/>
<dbReference type="InterPro" id="IPR001810">
    <property type="entry name" value="F-box_dom"/>
</dbReference>
<dbReference type="EMBL" id="WIPF01000008">
    <property type="protein sequence ID" value="KAF3230425.1"/>
    <property type="molecule type" value="Genomic_DNA"/>
</dbReference>
<evidence type="ECO:0000313" key="4">
    <source>
        <dbReference type="Proteomes" id="UP000472727"/>
    </source>
</evidence>
<dbReference type="Pfam" id="PF12937">
    <property type="entry name" value="F-box-like"/>
    <property type="match status" value="1"/>
</dbReference>
<proteinExistence type="predicted"/>
<dbReference type="Proteomes" id="UP000483672">
    <property type="component" value="Unassembled WGS sequence"/>
</dbReference>
<evidence type="ECO:0000313" key="2">
    <source>
        <dbReference type="EMBL" id="KAF3224204.1"/>
    </source>
</evidence>
<sequence>MAAQNPTDATRTYASICALPNEILTQIFRNKSLSNKDLTNAQLACRLFKDNIQSFITSNRHYIFRVDEVSQPTWKLIRHLINNPELNSGHQIVSITVEWHRRIAKSEDTWTKPWFWTDAEQSKLESLFYKYRLTDETRLNILHHGRNSESLLPLLLYFTPNLKFLDLGNIDGHILDDTGVKCTQSLEALSSYWNRSPQREYLDERETLQSEEILFFFDNLEHSGSLPALRGLRYFSMEYEDGIDSRYSETTLRPILGLPSIESIQASFTTKGEYRDGSKYNFGVEGTSSVKFLDLSVSGTGGHSQEYFFSLAKLTGNLSHINISRKYKSGEITRTLEGDEEIARTFLQYNRATLQSSKIFINGGGFNDDGKYDGDAKRRKMVFERQRLFELNRCRGPSSPSPSPFIALKPLLLSHIIPHLSRTDIYNLMLSCKALKDICQRNLWSIFLFHKAENINTHPLKERCLNINNWAELEKRIEKYGIEDIENLETLDIGDEVFVLSDGGIYDTTVNKKRVFTIFSDQLRNGSTPNLKLVSIQLGCYGVHCSPFDSFFDTSSFPSMFGGSGFSSRLPSATPSDNAAENACKEFLTLIKNYSGPLLPSKFSLHLTINIRSQYNSEALLAYCDLTKLTKLQLIGKRCRNLTDATSQLDRLVKILSIVSSSSPNQQLKSLEIEAFEYQNDADAESPENSEGLQEKLEVLQSLVFGLTKLRKLKVEGSIFDPSFILLPPSNVKSLSYSGRNTPPIWWEKFSKYPFTGLEDLTLIFGYRTSDVKLPALQNIQLSSLREITVSEDAYNKYSGSHPPGFINLIINTNPGLSSRCLRTIADKKADKCNYYISWRIPKIVELCGGELEGMLKTAVAGYAKKLIDEATVEKKGVLNEGFDEEVEEKVAGLVAEEFEKVMVGIFAEKCKEIVRGALQLSD</sequence>
<gene>
    <name evidence="2" type="ORF">TWF106_004405</name>
    <name evidence="3" type="ORF">TWF191_010310</name>
</gene>
<evidence type="ECO:0000313" key="3">
    <source>
        <dbReference type="EMBL" id="KAF3230425.1"/>
    </source>
</evidence>
<dbReference type="EMBL" id="WIWS01000020">
    <property type="protein sequence ID" value="KAF3224204.1"/>
    <property type="molecule type" value="Genomic_DNA"/>
</dbReference>
<dbReference type="CDD" id="cd09917">
    <property type="entry name" value="F-box_SF"/>
    <property type="match status" value="1"/>
</dbReference>